<keyword evidence="8" id="KW-1185">Reference proteome</keyword>
<feature type="transmembrane region" description="Helical" evidence="6">
    <location>
        <begin position="208"/>
        <end position="225"/>
    </location>
</feature>
<reference evidence="7 8" key="1">
    <citation type="submission" date="2021-11" db="EMBL/GenBank/DDBJ databases">
        <title>Genomic of Niabella pedocola.</title>
        <authorList>
            <person name="Wu T."/>
        </authorList>
    </citation>
    <scope>NUCLEOTIDE SEQUENCE [LARGE SCALE GENOMIC DNA]</scope>
    <source>
        <strain evidence="7 8">JCM 31011</strain>
    </source>
</reference>
<evidence type="ECO:0000256" key="4">
    <source>
        <dbReference type="ARBA" id="ARBA00022989"/>
    </source>
</evidence>
<feature type="transmembrane region" description="Helical" evidence="6">
    <location>
        <begin position="380"/>
        <end position="402"/>
    </location>
</feature>
<gene>
    <name evidence="7" type="ORF">LQ567_12525</name>
</gene>
<dbReference type="PANTHER" id="PTHR30250">
    <property type="entry name" value="PST FAMILY PREDICTED COLANIC ACID TRANSPORTER"/>
    <property type="match status" value="1"/>
</dbReference>
<name>A0ABS8PR80_9BACT</name>
<feature type="transmembrane region" description="Helical" evidence="6">
    <location>
        <begin position="168"/>
        <end position="187"/>
    </location>
</feature>
<comment type="caution">
    <text evidence="7">The sequence shown here is derived from an EMBL/GenBank/DDBJ whole genome shotgun (WGS) entry which is preliminary data.</text>
</comment>
<feature type="transmembrane region" description="Helical" evidence="6">
    <location>
        <begin position="245"/>
        <end position="268"/>
    </location>
</feature>
<feature type="transmembrane region" description="Helical" evidence="6">
    <location>
        <begin position="414"/>
        <end position="436"/>
    </location>
</feature>
<feature type="transmembrane region" description="Helical" evidence="6">
    <location>
        <begin position="92"/>
        <end position="114"/>
    </location>
</feature>
<dbReference type="InterPro" id="IPR002797">
    <property type="entry name" value="Polysacc_synth"/>
</dbReference>
<dbReference type="EMBL" id="JAJNEC010000005">
    <property type="protein sequence ID" value="MCD2423592.1"/>
    <property type="molecule type" value="Genomic_DNA"/>
</dbReference>
<keyword evidence="2" id="KW-1003">Cell membrane</keyword>
<evidence type="ECO:0000313" key="7">
    <source>
        <dbReference type="EMBL" id="MCD2423592.1"/>
    </source>
</evidence>
<feature type="transmembrane region" description="Helical" evidence="6">
    <location>
        <begin position="58"/>
        <end position="80"/>
    </location>
</feature>
<feature type="transmembrane region" description="Helical" evidence="6">
    <location>
        <begin position="24"/>
        <end position="46"/>
    </location>
</feature>
<organism evidence="7 8">
    <name type="scientific">Niabella pedocola</name>
    <dbReference type="NCBI Taxonomy" id="1752077"/>
    <lineage>
        <taxon>Bacteria</taxon>
        <taxon>Pseudomonadati</taxon>
        <taxon>Bacteroidota</taxon>
        <taxon>Chitinophagia</taxon>
        <taxon>Chitinophagales</taxon>
        <taxon>Chitinophagaceae</taxon>
        <taxon>Niabella</taxon>
    </lineage>
</organism>
<accession>A0ABS8PR80</accession>
<feature type="transmembrane region" description="Helical" evidence="6">
    <location>
        <begin position="126"/>
        <end position="148"/>
    </location>
</feature>
<evidence type="ECO:0000256" key="1">
    <source>
        <dbReference type="ARBA" id="ARBA00004651"/>
    </source>
</evidence>
<feature type="transmembrane region" description="Helical" evidence="6">
    <location>
        <begin position="322"/>
        <end position="340"/>
    </location>
</feature>
<protein>
    <submittedName>
        <fullName evidence="7">Polysaccharide biosynthesis C-terminal domain-containing protein</fullName>
    </submittedName>
</protein>
<feature type="transmembrane region" description="Helical" evidence="6">
    <location>
        <begin position="289"/>
        <end position="310"/>
    </location>
</feature>
<keyword evidence="5 6" id="KW-0472">Membrane</keyword>
<evidence type="ECO:0000256" key="6">
    <source>
        <dbReference type="SAM" id="Phobius"/>
    </source>
</evidence>
<feature type="transmembrane region" description="Helical" evidence="6">
    <location>
        <begin position="442"/>
        <end position="459"/>
    </location>
</feature>
<evidence type="ECO:0000313" key="8">
    <source>
        <dbReference type="Proteomes" id="UP001199816"/>
    </source>
</evidence>
<evidence type="ECO:0000256" key="3">
    <source>
        <dbReference type="ARBA" id="ARBA00022692"/>
    </source>
</evidence>
<dbReference type="Proteomes" id="UP001199816">
    <property type="component" value="Unassembled WGS sequence"/>
</dbReference>
<dbReference type="InterPro" id="IPR050833">
    <property type="entry name" value="Poly_Biosynth_Transport"/>
</dbReference>
<feature type="transmembrane region" description="Helical" evidence="6">
    <location>
        <begin position="352"/>
        <end position="374"/>
    </location>
</feature>
<proteinExistence type="predicted"/>
<comment type="subcellular location">
    <subcellularLocation>
        <location evidence="1">Cell membrane</location>
        <topology evidence="1">Multi-pass membrane protein</topology>
    </subcellularLocation>
</comment>
<keyword evidence="4 6" id="KW-1133">Transmembrane helix</keyword>
<sequence>MTPILTYLMVDSKGVKEFGDFSLLYAWIGVANIIYTYGLETGYFRFSSDAGISQRQLFNSTFGSHVVTTIILSVVLLYFSHPIAEFLEIGELPRIIVITVIIMGFDTLSTIPFAKLRQENRPRRYAFIKVFGVLVNIGLVVLFVYFIPKHFSKSENYLVKWLLQQNRVTLLVLANLAQAFFVFLFLYPEWKRFRFNINVTLLKKVLHYSLPMIVIGLAGMVNEVMDRQMLKSFLPHSMDENMRIVGIYSANYKISIFITMFIQAFRMAAEPFFFRQKNAANARQTYARVMKWFVITLCIAYLFTGLYLHIWQHMIGREYRSGLGIVPILLMANVFLGIYYNLSAWYKLTDRMYWGIIITILGAVITLIGNYLFIPKFEMYAGATVTMVCYGSMVLLAYLLGQKYYPIPYAWKKLVAYIFITVILFWINSTICSFIGNFWLKTISATFFMAVFLYFIGRVEKKELKALPIIGRFIR</sequence>
<dbReference type="PANTHER" id="PTHR30250:SF11">
    <property type="entry name" value="O-ANTIGEN TRANSPORTER-RELATED"/>
    <property type="match status" value="1"/>
</dbReference>
<evidence type="ECO:0000256" key="5">
    <source>
        <dbReference type="ARBA" id="ARBA00023136"/>
    </source>
</evidence>
<keyword evidence="3 6" id="KW-0812">Transmembrane</keyword>
<evidence type="ECO:0000256" key="2">
    <source>
        <dbReference type="ARBA" id="ARBA00022475"/>
    </source>
</evidence>
<dbReference type="Pfam" id="PF01943">
    <property type="entry name" value="Polysacc_synt"/>
    <property type="match status" value="1"/>
</dbReference>